<evidence type="ECO:0000256" key="3">
    <source>
        <dbReference type="ARBA" id="ARBA00022452"/>
    </source>
</evidence>
<keyword evidence="4" id="KW-0410">Iron transport</keyword>
<evidence type="ECO:0000256" key="6">
    <source>
        <dbReference type="ARBA" id="ARBA00023004"/>
    </source>
</evidence>
<dbReference type="InterPro" id="IPR036942">
    <property type="entry name" value="Beta-barrel_TonB_sf"/>
</dbReference>
<evidence type="ECO:0000256" key="12">
    <source>
        <dbReference type="RuleBase" id="RU003357"/>
    </source>
</evidence>
<dbReference type="KEGG" id="sphj:BSL82_13900"/>
<evidence type="ECO:0000259" key="13">
    <source>
        <dbReference type="Pfam" id="PF00593"/>
    </source>
</evidence>
<evidence type="ECO:0000256" key="9">
    <source>
        <dbReference type="ARBA" id="ARBA00023136"/>
    </source>
</evidence>
<keyword evidence="7" id="KW-0406">Ion transport</keyword>
<gene>
    <name evidence="15" type="ORF">BSL82_13900</name>
</gene>
<dbReference type="GO" id="GO:0006826">
    <property type="term" value="P:iron ion transport"/>
    <property type="evidence" value="ECO:0007669"/>
    <property type="project" value="UniProtKB-KW"/>
</dbReference>
<dbReference type="Pfam" id="PF00593">
    <property type="entry name" value="TonB_dep_Rec_b-barrel"/>
    <property type="match status" value="1"/>
</dbReference>
<evidence type="ECO:0000313" key="16">
    <source>
        <dbReference type="Proteomes" id="UP000182063"/>
    </source>
</evidence>
<feature type="domain" description="TonB-dependent receptor-like beta-barrel" evidence="13">
    <location>
        <begin position="339"/>
        <end position="762"/>
    </location>
</feature>
<keyword evidence="5 11" id="KW-0812">Transmembrane</keyword>
<name>A0A1L3ZX86_9SPHN</name>
<dbReference type="Pfam" id="PF07715">
    <property type="entry name" value="Plug"/>
    <property type="match status" value="1"/>
</dbReference>
<evidence type="ECO:0008006" key="17">
    <source>
        <dbReference type="Google" id="ProtNLM"/>
    </source>
</evidence>
<feature type="domain" description="TonB-dependent receptor plug" evidence="14">
    <location>
        <begin position="48"/>
        <end position="154"/>
    </location>
</feature>
<protein>
    <recommendedName>
        <fullName evidence="17">TonB-dependent receptor</fullName>
    </recommendedName>
</protein>
<dbReference type="PANTHER" id="PTHR32552">
    <property type="entry name" value="FERRICHROME IRON RECEPTOR-RELATED"/>
    <property type="match status" value="1"/>
</dbReference>
<evidence type="ECO:0000256" key="11">
    <source>
        <dbReference type="PROSITE-ProRule" id="PRU01360"/>
    </source>
</evidence>
<evidence type="ECO:0000256" key="4">
    <source>
        <dbReference type="ARBA" id="ARBA00022496"/>
    </source>
</evidence>
<comment type="subcellular location">
    <subcellularLocation>
        <location evidence="1 11">Cell outer membrane</location>
        <topology evidence="1 11">Multi-pass membrane protein</topology>
    </subcellularLocation>
</comment>
<evidence type="ECO:0000256" key="8">
    <source>
        <dbReference type="ARBA" id="ARBA00023077"/>
    </source>
</evidence>
<dbReference type="SUPFAM" id="SSF56935">
    <property type="entry name" value="Porins"/>
    <property type="match status" value="1"/>
</dbReference>
<evidence type="ECO:0000256" key="1">
    <source>
        <dbReference type="ARBA" id="ARBA00004571"/>
    </source>
</evidence>
<dbReference type="AlphaFoldDB" id="A0A1L3ZX86"/>
<reference evidence="16" key="1">
    <citation type="submission" date="2016-11" db="EMBL/GenBank/DDBJ databases">
        <title>Complete Genome Sequence of alachlor-degrading Sphingomonas sp. strain JJ-A5.</title>
        <authorList>
            <person name="Lee H."/>
            <person name="Ka J.-O."/>
        </authorList>
    </citation>
    <scope>NUCLEOTIDE SEQUENCE [LARGE SCALE GENOMIC DNA]</scope>
    <source>
        <strain evidence="16">JJ-A5</strain>
    </source>
</reference>
<evidence type="ECO:0000256" key="7">
    <source>
        <dbReference type="ARBA" id="ARBA00023065"/>
    </source>
</evidence>
<keyword evidence="10 11" id="KW-0998">Cell outer membrane</keyword>
<sequence length="799" mass="86756">MGATIVADSAYAQDVAAPQATSGSENSEDSGGIADIVVTAQKRSENIQRVGIAIQAFTSDRLEQLGIRSSTAIGEFTPGVSISGSVGGQNQNVSIRGVTQNDYSDVVESPNAVYFDDGYLPFQGAQNFALLDIERIEVQKGPQGTLFGRNATGGLVQYISRKPSFDDFSGFVDVQAGVLDSPTNPLRYTVEAAVGGPLSDKMAFRVAGKFEKQDPYLINKYPLGQTLGPVSGDGADLGNDRTYSLRAILAFRPSENFSSQLTGFISRRRMSTAPFEQGQTIAVLDGNGTWIDTLKAGADETRLSIGPGGVDAGWDPQNTGIFTPGPPRPLPGGDYFGYKEPSKNFVISSAHAFSDPGYVRLSGIDMKNVLEISSDVTLTSVSDYKAIQKRDHTNATGGPVGLTYQSSATDSWAFSQEARLNGQSGTFNWQAGLYYLHVHNISSGALGIGLAAQSVNSLSRQITNSFSGFGQADWTFAHNWKIIAGARYTREKKSVVFQQALYAQTNELYFPLRVGDPGFIANIGPNLDGSAYIDRTSEPLWTGKLQLEYAPTSDILIYAGVNRGVKAGGFNAQLPGGIRTPVALTPYKAEVLVNYEGGFKSSWLNNRLRVNASVFHYDYKNYQAFLFAGVGGIVINNDAKITGGELTVEARPMRGLNIVAGASYTHARVYDVPTDVTYSVIRSSVQPSYTPPWRTSLSARYTHRFLGGTLSETATMTYRDAMFFSIRNFSAIKDKSRSKFGVGLDWLDPTEKWTIGFNIENLTNERIKTTIFDVTSICGCTVDSYELPRTFSLRMRYSF</sequence>
<evidence type="ECO:0000256" key="5">
    <source>
        <dbReference type="ARBA" id="ARBA00022692"/>
    </source>
</evidence>
<dbReference type="EMBL" id="CP018221">
    <property type="protein sequence ID" value="API60247.1"/>
    <property type="molecule type" value="Genomic_DNA"/>
</dbReference>
<keyword evidence="16" id="KW-1185">Reference proteome</keyword>
<keyword evidence="2 11" id="KW-0813">Transport</keyword>
<proteinExistence type="inferred from homology"/>
<dbReference type="Gene3D" id="2.40.170.20">
    <property type="entry name" value="TonB-dependent receptor, beta-barrel domain"/>
    <property type="match status" value="2"/>
</dbReference>
<dbReference type="InterPro" id="IPR012910">
    <property type="entry name" value="Plug_dom"/>
</dbReference>
<comment type="similarity">
    <text evidence="11 12">Belongs to the TonB-dependent receptor family.</text>
</comment>
<organism evidence="15 16">
    <name type="scientific">Tardibacter chloracetimidivorans</name>
    <dbReference type="NCBI Taxonomy" id="1921510"/>
    <lineage>
        <taxon>Bacteria</taxon>
        <taxon>Pseudomonadati</taxon>
        <taxon>Pseudomonadota</taxon>
        <taxon>Alphaproteobacteria</taxon>
        <taxon>Sphingomonadales</taxon>
        <taxon>Sphingomonadaceae</taxon>
        <taxon>Tardibacter</taxon>
    </lineage>
</organism>
<dbReference type="PANTHER" id="PTHR32552:SF81">
    <property type="entry name" value="TONB-DEPENDENT OUTER MEMBRANE RECEPTOR"/>
    <property type="match status" value="1"/>
</dbReference>
<keyword evidence="3 11" id="KW-1134">Transmembrane beta strand</keyword>
<dbReference type="Proteomes" id="UP000182063">
    <property type="component" value="Chromosome"/>
</dbReference>
<dbReference type="GO" id="GO:0009279">
    <property type="term" value="C:cell outer membrane"/>
    <property type="evidence" value="ECO:0007669"/>
    <property type="project" value="UniProtKB-SubCell"/>
</dbReference>
<dbReference type="STRING" id="1921510.BSL82_13900"/>
<keyword evidence="9 11" id="KW-0472">Membrane</keyword>
<accession>A0A1L3ZX86</accession>
<keyword evidence="6" id="KW-0408">Iron</keyword>
<evidence type="ECO:0000313" key="15">
    <source>
        <dbReference type="EMBL" id="API60247.1"/>
    </source>
</evidence>
<dbReference type="PROSITE" id="PS52016">
    <property type="entry name" value="TONB_DEPENDENT_REC_3"/>
    <property type="match status" value="1"/>
</dbReference>
<keyword evidence="8 12" id="KW-0798">TonB box</keyword>
<evidence type="ECO:0000256" key="10">
    <source>
        <dbReference type="ARBA" id="ARBA00023237"/>
    </source>
</evidence>
<dbReference type="InterPro" id="IPR000531">
    <property type="entry name" value="Beta-barrel_TonB"/>
</dbReference>
<evidence type="ECO:0000259" key="14">
    <source>
        <dbReference type="Pfam" id="PF07715"/>
    </source>
</evidence>
<evidence type="ECO:0000256" key="2">
    <source>
        <dbReference type="ARBA" id="ARBA00022448"/>
    </source>
</evidence>
<dbReference type="InterPro" id="IPR039426">
    <property type="entry name" value="TonB-dep_rcpt-like"/>
</dbReference>